<evidence type="ECO:0000313" key="4">
    <source>
        <dbReference type="Proteomes" id="UP000478052"/>
    </source>
</evidence>
<feature type="region of interest" description="Disordered" evidence="1">
    <location>
        <begin position="740"/>
        <end position="775"/>
    </location>
</feature>
<organism evidence="3 4">
    <name type="scientific">Aphis craccivora</name>
    <name type="common">Cowpea aphid</name>
    <dbReference type="NCBI Taxonomy" id="307492"/>
    <lineage>
        <taxon>Eukaryota</taxon>
        <taxon>Metazoa</taxon>
        <taxon>Ecdysozoa</taxon>
        <taxon>Arthropoda</taxon>
        <taxon>Hexapoda</taxon>
        <taxon>Insecta</taxon>
        <taxon>Pterygota</taxon>
        <taxon>Neoptera</taxon>
        <taxon>Paraneoptera</taxon>
        <taxon>Hemiptera</taxon>
        <taxon>Sternorrhyncha</taxon>
        <taxon>Aphidomorpha</taxon>
        <taxon>Aphidoidea</taxon>
        <taxon>Aphididae</taxon>
        <taxon>Aphidini</taxon>
        <taxon>Aphis</taxon>
        <taxon>Aphis</taxon>
    </lineage>
</organism>
<name>A0A6G0Y3M7_APHCR</name>
<feature type="domain" description="DUF4806" evidence="2">
    <location>
        <begin position="937"/>
        <end position="1008"/>
    </location>
</feature>
<evidence type="ECO:0000256" key="1">
    <source>
        <dbReference type="SAM" id="MobiDB-lite"/>
    </source>
</evidence>
<gene>
    <name evidence="3" type="ORF">FWK35_00026334</name>
</gene>
<reference evidence="3 4" key="1">
    <citation type="submission" date="2019-08" db="EMBL/GenBank/DDBJ databases">
        <title>Whole genome of Aphis craccivora.</title>
        <authorList>
            <person name="Voronova N.V."/>
            <person name="Shulinski R.S."/>
            <person name="Bandarenka Y.V."/>
            <person name="Zhorov D.G."/>
            <person name="Warner D."/>
        </authorList>
    </citation>
    <scope>NUCLEOTIDE SEQUENCE [LARGE SCALE GENOMIC DNA]</scope>
    <source>
        <strain evidence="3">180601</strain>
        <tissue evidence="3">Whole Body</tissue>
    </source>
</reference>
<dbReference type="InterPro" id="IPR032071">
    <property type="entry name" value="DUF4806"/>
</dbReference>
<keyword evidence="4" id="KW-1185">Reference proteome</keyword>
<dbReference type="OrthoDB" id="10015795at2759"/>
<feature type="compositionally biased region" description="Basic and acidic residues" evidence="1">
    <location>
        <begin position="740"/>
        <end position="763"/>
    </location>
</feature>
<protein>
    <recommendedName>
        <fullName evidence="2">DUF4806 domain-containing protein</fullName>
    </recommendedName>
</protein>
<comment type="caution">
    <text evidence="3">The sequence shown here is derived from an EMBL/GenBank/DDBJ whole genome shotgun (WGS) entry which is preliminary data.</text>
</comment>
<dbReference type="PANTHER" id="PTHR33053">
    <property type="entry name" value="PROTEIN, PUTATIVE-RELATED"/>
    <property type="match status" value="1"/>
</dbReference>
<dbReference type="Pfam" id="PF16064">
    <property type="entry name" value="DUF4806"/>
    <property type="match status" value="1"/>
</dbReference>
<dbReference type="Proteomes" id="UP000478052">
    <property type="component" value="Unassembled WGS sequence"/>
</dbReference>
<evidence type="ECO:0000259" key="2">
    <source>
        <dbReference type="Pfam" id="PF16064"/>
    </source>
</evidence>
<sequence length="1057" mass="121204">MIKSYRTKRRKIQKDLMLLNESQSIVHQNLNKTIINTSEINSDLVNSSLLTSNNSNQPFEDSFYNAVLVQINENSKENSNVYKNPDKIFDSNNYSNIINNNVDECSINNENEPLHIKLKNWALECDVPHSTLDKLLLILKNEEDYKSFQKLPLNTRTLLNSGSSATKNILNIDPGIYYHFGLTYGINRHLLKFKHEDNEIKILVGVDGLPLSKSSSSQFWPILAYVYPHSNNVFPIGIYHGNSKPNDSNNYLKYFIEEAKYLTMNGIELNGNLFKVSIMAFCCDSPAKSFILKVKSHTGFSSCTRCFQEGEYLQNRVCFPYQENSCQKRDHYGYTTMVQKSHHLQEGVTSVLTELANFDMVRSFPLDYMHLVLLGTMRKLIHLWMSKGPVTVRLHSRQIAKINDLLLTLRQFIPTEFARKPRPLEDICRWKTTELRQFLLYTGPIVLKNFLSEETYKNVMSLSIAMTILLSNNHEKKLKFADRLLNYFVESFGNIYSQHFISHNIHGLLHIVEDNKRFGPLDSCSCFPFENYMQFLKSAVRKPDKPCNRLCVDIKNIPKTICQRMQNNGPIVENITCNPQYSLLKLQTFSINVNKLADSFVLTNQKQVVKVINIAQSAITKEPLIIGHEFLKQVPLYINPIQSTKLDVYIVEEMSDELKCWKIDSIMYKAIVIKKMWSIVVFKKNNAVAAVPSHWFKNGKCAWPKDYIKNKNKLVEKRSLANALEFNFYSARKLHTEHPIESLKDAKEKAAKDDSTDDDRGSDSDQTTSPYANKDLVIESPNKSTIVDATQLNNHSITISPTVIATDINDGASTSYFADKELMQLLDTENSSLVPGSSGHVFAEYSKEPIIIQHHHSSSSITATPVTPTTLKDATFNNEDFQSFVKTNLTNFKYELKSMAFSLETIKNMMAQHVEHYSTLHQIVDNESVLVNESSEIVWPITNDEELDNIEKLLDNRLIRNNQAIILSRSAGINISDTIRRIMQKLFTDQFLRQYSYSGFKGKHKFSTLKCCRLLLDSIRKIKKFNAVPDVDIISALSKWMAQATNRIHKKESKSKN</sequence>
<dbReference type="AlphaFoldDB" id="A0A6G0Y3M7"/>
<accession>A0A6G0Y3M7</accession>
<evidence type="ECO:0000313" key="3">
    <source>
        <dbReference type="EMBL" id="KAF0748402.1"/>
    </source>
</evidence>
<proteinExistence type="predicted"/>
<dbReference type="EMBL" id="VUJU01006493">
    <property type="protein sequence ID" value="KAF0748402.1"/>
    <property type="molecule type" value="Genomic_DNA"/>
</dbReference>